<feature type="compositionally biased region" description="Basic and acidic residues" evidence="1">
    <location>
        <begin position="506"/>
        <end position="518"/>
    </location>
</feature>
<feature type="region of interest" description="Disordered" evidence="1">
    <location>
        <begin position="618"/>
        <end position="690"/>
    </location>
</feature>
<feature type="compositionally biased region" description="Basic and acidic residues" evidence="1">
    <location>
        <begin position="449"/>
        <end position="469"/>
    </location>
</feature>
<proteinExistence type="predicted"/>
<feature type="region of interest" description="Disordered" evidence="1">
    <location>
        <begin position="909"/>
        <end position="973"/>
    </location>
</feature>
<feature type="region of interest" description="Disordered" evidence="1">
    <location>
        <begin position="228"/>
        <end position="251"/>
    </location>
</feature>
<gene>
    <name evidence="3" type="primary">LOC103506203</name>
</gene>
<dbReference type="GeneID" id="103506203"/>
<protein>
    <submittedName>
        <fullName evidence="3">Probable serine/threonine-protein kinase kinX</fullName>
    </submittedName>
</protein>
<feature type="compositionally biased region" description="Basic and acidic residues" evidence="1">
    <location>
        <begin position="138"/>
        <end position="153"/>
    </location>
</feature>
<feature type="region of interest" description="Disordered" evidence="1">
    <location>
        <begin position="1067"/>
        <end position="1089"/>
    </location>
</feature>
<evidence type="ECO:0000313" key="2">
    <source>
        <dbReference type="Proteomes" id="UP000079169"/>
    </source>
</evidence>
<feature type="region of interest" description="Disordered" evidence="1">
    <location>
        <begin position="316"/>
        <end position="491"/>
    </location>
</feature>
<feature type="compositionally biased region" description="Polar residues" evidence="1">
    <location>
        <begin position="343"/>
        <end position="356"/>
    </location>
</feature>
<dbReference type="GO" id="GO:0016301">
    <property type="term" value="F:kinase activity"/>
    <property type="evidence" value="ECO:0007669"/>
    <property type="project" value="UniProtKB-KW"/>
</dbReference>
<dbReference type="Proteomes" id="UP000079169">
    <property type="component" value="Unplaced"/>
</dbReference>
<keyword evidence="2" id="KW-1185">Reference proteome</keyword>
<dbReference type="PaxDb" id="121845-A0A3Q0ILF6"/>
<feature type="compositionally biased region" description="Acidic residues" evidence="1">
    <location>
        <begin position="519"/>
        <end position="529"/>
    </location>
</feature>
<keyword evidence="3" id="KW-0808">Transferase</keyword>
<organism evidence="2 3">
    <name type="scientific">Diaphorina citri</name>
    <name type="common">Asian citrus psyllid</name>
    <dbReference type="NCBI Taxonomy" id="121845"/>
    <lineage>
        <taxon>Eukaryota</taxon>
        <taxon>Metazoa</taxon>
        <taxon>Ecdysozoa</taxon>
        <taxon>Arthropoda</taxon>
        <taxon>Hexapoda</taxon>
        <taxon>Insecta</taxon>
        <taxon>Pterygota</taxon>
        <taxon>Neoptera</taxon>
        <taxon>Paraneoptera</taxon>
        <taxon>Hemiptera</taxon>
        <taxon>Sternorrhyncha</taxon>
        <taxon>Psylloidea</taxon>
        <taxon>Psyllidae</taxon>
        <taxon>Diaphorininae</taxon>
        <taxon>Diaphorina</taxon>
    </lineage>
</organism>
<dbReference type="AlphaFoldDB" id="A0A3Q0ILF6"/>
<feature type="region of interest" description="Disordered" evidence="1">
    <location>
        <begin position="1000"/>
        <end position="1046"/>
    </location>
</feature>
<feature type="region of interest" description="Disordered" evidence="1">
    <location>
        <begin position="506"/>
        <end position="603"/>
    </location>
</feature>
<evidence type="ECO:0000256" key="1">
    <source>
        <dbReference type="SAM" id="MobiDB-lite"/>
    </source>
</evidence>
<feature type="compositionally biased region" description="Polar residues" evidence="1">
    <location>
        <begin position="628"/>
        <end position="678"/>
    </location>
</feature>
<dbReference type="RefSeq" id="XP_026677121.1">
    <property type="nucleotide sequence ID" value="XM_026821320.1"/>
</dbReference>
<keyword evidence="3" id="KW-0418">Kinase</keyword>
<evidence type="ECO:0000313" key="3">
    <source>
        <dbReference type="RefSeq" id="XP_026677121.1"/>
    </source>
</evidence>
<feature type="region of interest" description="Disordered" evidence="1">
    <location>
        <begin position="138"/>
        <end position="163"/>
    </location>
</feature>
<accession>A0A3Q0ILF6</accession>
<feature type="compositionally biased region" description="Acidic residues" evidence="1">
    <location>
        <begin position="472"/>
        <end position="482"/>
    </location>
</feature>
<feature type="region of interest" description="Disordered" evidence="1">
    <location>
        <begin position="864"/>
        <end position="890"/>
    </location>
</feature>
<feature type="region of interest" description="Disordered" evidence="1">
    <location>
        <begin position="765"/>
        <end position="848"/>
    </location>
</feature>
<feature type="compositionally biased region" description="Low complexity" evidence="1">
    <location>
        <begin position="929"/>
        <end position="960"/>
    </location>
</feature>
<feature type="compositionally biased region" description="Basic and acidic residues" evidence="1">
    <location>
        <begin position="788"/>
        <end position="804"/>
    </location>
</feature>
<reference evidence="3" key="1">
    <citation type="submission" date="2025-08" db="UniProtKB">
        <authorList>
            <consortium name="RefSeq"/>
        </authorList>
    </citation>
    <scope>IDENTIFICATION</scope>
</reference>
<feature type="compositionally biased region" description="Basic and acidic residues" evidence="1">
    <location>
        <begin position="618"/>
        <end position="627"/>
    </location>
</feature>
<dbReference type="KEGG" id="dci:103506203"/>
<feature type="compositionally biased region" description="Basic and acidic residues" evidence="1">
    <location>
        <begin position="583"/>
        <end position="600"/>
    </location>
</feature>
<sequence>MNNNLNIIDSNFSDDQLDQTNFIPFATNLSENIDNRDQEQNTLNASDAIVVDNEFNAKMVSTTDVIDEKTKTSSVLDSSNVNEINIVTDVGMEDKTSSVSNDNSKEEIASTASDTIKVDMVVNNDILTENEILNKGIDDQNLSKDSENVDKHVGNKSTPADASKDNAITLDKKIEEIMNSSGLNGCDANQLEECNAGEGGIENKTTEENVPTGFKELMNKNIDSEIQESKDKACIQKESVSGDDDDDKTTDVIDEKTKTSSVLDSSNVNEINIVTDVGMEDKISSVSNDNSKGEITSTASDTIKVDMVVNNDILTENEILKKGIDDKNLSKDSENVDKDDGNKSTPAYASKDSATTLDKKIEEIMNSSGLNGCDANQPEESNAGEDGIENKTSEENVPTGFKELMTKNIDSEIQESKDKACIQKESVSGDDDDDKGDGTLYIDEGNDQEDGKSKDDADSETEKKTKDILDTTTEEEEEDEDEKAFGDNIKEKKKKLIKKAADIQAAEKIDIEAFKSEWSDEDDGNDDEEKSSNKGIKPGQGTKNIPAEVSSASKFPDVPIPEDIIDSSDKDTENIPNDTEVNPEDKPNKTSSEKHDKNAELSHNGKICADIIVGEAKENEASRETIKEASNVTQTPKFNEETISSASKAPITSKSETIDTSDNTVNTLDNAANTSGNTEKTESSLDENLEESMLIEEISQDGDTMEVEGQDGGALEVEQEAGEVVLEGGEHEEAIVVIGGSNGENLEDFVIVNENNEEQEIFEEIGEDGTKTYYVKVKPSTSAPEQDPSDKTETSETPVETEKETEPEEQAEETAVPVARRGRSPKSGSEVALFAKKTKGKKLRSNVPDEVARDLALQQLESPQLKRRAKRNTDPILVKPSAGPVLGPKVKTNLDDVAIKVVVPPSSVKKLKKSTDAQPPVDPTPTEPVPTTTPLIINTTTGGPTTKRAAKSSSATSSPRLVGSPRASGSRGGTKIIADQILLDVKGLKAKIPANTWNVTSEADDTEEETREGLEEVVVPTPSLKKLKKSTGKLSSPGQDEDKKRQKVMREINKLLGDEGAINMLYSVNQKRNRSGDSGGHPVMETARK</sequence>
<dbReference type="STRING" id="121845.A0A3Q0ILF6"/>
<name>A0A3Q0ILF6_DIACI</name>
<feature type="compositionally biased region" description="Basic and acidic residues" evidence="1">
    <location>
        <begin position="318"/>
        <end position="342"/>
    </location>
</feature>